<evidence type="ECO:0000256" key="5">
    <source>
        <dbReference type="ARBA" id="ARBA00022801"/>
    </source>
</evidence>
<evidence type="ECO:0000256" key="6">
    <source>
        <dbReference type="ARBA" id="ARBA00022833"/>
    </source>
</evidence>
<accession>A0A2S5SSI8</accession>
<evidence type="ECO:0000256" key="7">
    <source>
        <dbReference type="NCBIfam" id="TIGR02967"/>
    </source>
</evidence>
<evidence type="ECO:0000313" key="11">
    <source>
        <dbReference type="Proteomes" id="UP000238605"/>
    </source>
</evidence>
<dbReference type="GO" id="GO:0008270">
    <property type="term" value="F:zinc ion binding"/>
    <property type="evidence" value="ECO:0007669"/>
    <property type="project" value="UniProtKB-UniRule"/>
</dbReference>
<evidence type="ECO:0000313" key="10">
    <source>
        <dbReference type="EMBL" id="PPE65527.1"/>
    </source>
</evidence>
<dbReference type="InterPro" id="IPR011059">
    <property type="entry name" value="Metal-dep_hydrolase_composite"/>
</dbReference>
<feature type="domain" description="Amidohydrolase-related" evidence="9">
    <location>
        <begin position="69"/>
        <end position="427"/>
    </location>
</feature>
<dbReference type="Pfam" id="PF01979">
    <property type="entry name" value="Amidohydro_1"/>
    <property type="match status" value="1"/>
</dbReference>
<name>A0A2S5SSI8_9BURK</name>
<dbReference type="UniPathway" id="UPA00603">
    <property type="reaction ID" value="UER00660"/>
</dbReference>
<dbReference type="EMBL" id="PSNX01000013">
    <property type="protein sequence ID" value="PPE65527.1"/>
    <property type="molecule type" value="Genomic_DNA"/>
</dbReference>
<comment type="pathway">
    <text evidence="1 8">Purine metabolism; guanine degradation; xanthine from guanine: step 1/1.</text>
</comment>
<evidence type="ECO:0000256" key="8">
    <source>
        <dbReference type="RuleBase" id="RU366009"/>
    </source>
</evidence>
<keyword evidence="6 8" id="KW-0862">Zinc</keyword>
<proteinExistence type="inferred from homology"/>
<keyword evidence="5 8" id="KW-0378">Hydrolase</keyword>
<dbReference type="PANTHER" id="PTHR11271:SF6">
    <property type="entry name" value="GUANINE DEAMINASE"/>
    <property type="match status" value="1"/>
</dbReference>
<dbReference type="InterPro" id="IPR006680">
    <property type="entry name" value="Amidohydro-rel"/>
</dbReference>
<organism evidence="10 11">
    <name type="scientific">Caldimonas caldifontis</name>
    <dbReference type="NCBI Taxonomy" id="1452508"/>
    <lineage>
        <taxon>Bacteria</taxon>
        <taxon>Pseudomonadati</taxon>
        <taxon>Pseudomonadota</taxon>
        <taxon>Betaproteobacteria</taxon>
        <taxon>Burkholderiales</taxon>
        <taxon>Sphaerotilaceae</taxon>
        <taxon>Caldimonas</taxon>
    </lineage>
</organism>
<dbReference type="GO" id="GO:0005829">
    <property type="term" value="C:cytosol"/>
    <property type="evidence" value="ECO:0007669"/>
    <property type="project" value="TreeGrafter"/>
</dbReference>
<protein>
    <recommendedName>
        <fullName evidence="3 7">Guanine deaminase</fullName>
        <shortName evidence="8">Guanase</shortName>
        <ecNumber evidence="3 7">3.5.4.3</ecNumber>
    </recommendedName>
    <alternativeName>
        <fullName evidence="8">Guanine aminohydrolase</fullName>
    </alternativeName>
</protein>
<keyword evidence="4 8" id="KW-0479">Metal-binding</keyword>
<dbReference type="EC" id="3.5.4.3" evidence="3 7"/>
<dbReference type="Gene3D" id="2.30.40.10">
    <property type="entry name" value="Urease, subunit C, domain 1"/>
    <property type="match status" value="1"/>
</dbReference>
<evidence type="ECO:0000256" key="4">
    <source>
        <dbReference type="ARBA" id="ARBA00022723"/>
    </source>
</evidence>
<comment type="catalytic activity">
    <reaction evidence="8">
        <text>guanine + H2O + H(+) = xanthine + NH4(+)</text>
        <dbReference type="Rhea" id="RHEA:14665"/>
        <dbReference type="ChEBI" id="CHEBI:15377"/>
        <dbReference type="ChEBI" id="CHEBI:15378"/>
        <dbReference type="ChEBI" id="CHEBI:16235"/>
        <dbReference type="ChEBI" id="CHEBI:17712"/>
        <dbReference type="ChEBI" id="CHEBI:28938"/>
        <dbReference type="EC" id="3.5.4.3"/>
    </reaction>
</comment>
<dbReference type="Proteomes" id="UP000238605">
    <property type="component" value="Unassembled WGS sequence"/>
</dbReference>
<comment type="function">
    <text evidence="8">Catalyzes the hydrolytic deamination of guanine, producing xanthine and ammonia.</text>
</comment>
<comment type="caution">
    <text evidence="10">The sequence shown here is derived from an EMBL/GenBank/DDBJ whole genome shotgun (WGS) entry which is preliminary data.</text>
</comment>
<reference evidence="10 11" key="1">
    <citation type="submission" date="2018-02" db="EMBL/GenBank/DDBJ databases">
        <title>Reclassifiation of [Polyangium] brachysporum DSM 7029 as Guopingzhaonella breviflexa gen. nov., sp. nov., a member of the family Comamonadaceae.</title>
        <authorList>
            <person name="Tang B."/>
        </authorList>
    </citation>
    <scope>NUCLEOTIDE SEQUENCE [LARGE SCALE GENOMIC DNA]</scope>
    <source>
        <strain evidence="10 11">BCRC 80649</strain>
    </source>
</reference>
<dbReference type="OrthoDB" id="3189065at2"/>
<gene>
    <name evidence="10" type="primary">guaD</name>
    <name evidence="10" type="ORF">C1704_13940</name>
</gene>
<dbReference type="AlphaFoldDB" id="A0A2S5SSI8"/>
<dbReference type="InterPro" id="IPR032466">
    <property type="entry name" value="Metal_Hydrolase"/>
</dbReference>
<dbReference type="Gene3D" id="3.20.20.140">
    <property type="entry name" value="Metal-dependent hydrolases"/>
    <property type="match status" value="1"/>
</dbReference>
<dbReference type="PANTHER" id="PTHR11271">
    <property type="entry name" value="GUANINE DEAMINASE"/>
    <property type="match status" value="1"/>
</dbReference>
<dbReference type="SUPFAM" id="SSF51338">
    <property type="entry name" value="Composite domain of metallo-dependent hydrolases"/>
    <property type="match status" value="1"/>
</dbReference>
<dbReference type="SUPFAM" id="SSF51556">
    <property type="entry name" value="Metallo-dependent hydrolases"/>
    <property type="match status" value="1"/>
</dbReference>
<dbReference type="GO" id="GO:0006147">
    <property type="term" value="P:guanine catabolic process"/>
    <property type="evidence" value="ECO:0007669"/>
    <property type="project" value="UniProtKB-UniRule"/>
</dbReference>
<dbReference type="InterPro" id="IPR014311">
    <property type="entry name" value="Guanine_deaminase"/>
</dbReference>
<dbReference type="GO" id="GO:0008892">
    <property type="term" value="F:guanine deaminase activity"/>
    <property type="evidence" value="ECO:0007669"/>
    <property type="project" value="UniProtKB-UniRule"/>
</dbReference>
<evidence type="ECO:0000256" key="3">
    <source>
        <dbReference type="ARBA" id="ARBA00012781"/>
    </source>
</evidence>
<dbReference type="RefSeq" id="WP_104303350.1">
    <property type="nucleotide sequence ID" value="NZ_PSNX01000013.1"/>
</dbReference>
<comment type="cofactor">
    <cofactor evidence="8">
        <name>Zn(2+)</name>
        <dbReference type="ChEBI" id="CHEBI:29105"/>
    </cofactor>
    <text evidence="8">Binds 1 zinc ion per subunit.</text>
</comment>
<comment type="similarity">
    <text evidence="2 8">Belongs to the metallo-dependent hydrolases superfamily. ATZ/TRZ family.</text>
</comment>
<evidence type="ECO:0000256" key="2">
    <source>
        <dbReference type="ARBA" id="ARBA00006745"/>
    </source>
</evidence>
<dbReference type="InterPro" id="IPR051607">
    <property type="entry name" value="Metallo-dep_hydrolases"/>
</dbReference>
<dbReference type="NCBIfam" id="TIGR02967">
    <property type="entry name" value="guan_deamin"/>
    <property type="match status" value="1"/>
</dbReference>
<dbReference type="NCBIfam" id="NF006679">
    <property type="entry name" value="PRK09228.1"/>
    <property type="match status" value="1"/>
</dbReference>
<evidence type="ECO:0000256" key="1">
    <source>
        <dbReference type="ARBA" id="ARBA00004984"/>
    </source>
</evidence>
<keyword evidence="11" id="KW-1185">Reference proteome</keyword>
<evidence type="ECO:0000259" key="9">
    <source>
        <dbReference type="Pfam" id="PF01979"/>
    </source>
</evidence>
<sequence length="441" mass="48370">MTHPSRIALRGDLLDFTADPGWALEAGAAVRWRPDHWLLIDAGRIVGAAPGDQPPGDDWQRIDHRGHLLLPGFIDTHVHAPQLDVIASFGTELLDWLNTYTFPAEQRYADAAEAHDGAERFCDALLAHGTTAAVVFPTVHKVSADTLLAAAHARGMRLVTGKVLMDRHAPPGLMDTVESAERDSRELIARWHGTGRLAYAMTVRFAPTSTEAQLDMAGRFLREVPGLYMQTHVAENRAEVAWVRQLFPDARSYLDVYHRHGLLNERAVLAHGIWLDDTDRRLLADTGAQIAHSPSSNLFLGSGLFGWRALEAVGAQVSVASDVGGGTSLSMTRTLAEAYKVQALLGEKLTAWKALYTATRGAAQALGLDAEIGSFEPGRMADLCVWDWAQGIVGERRMAVARDVHERVFAWMTLADERHLRETWVAGQCAHRRLAQAQSGP</sequence>